<protein>
    <submittedName>
        <fullName evidence="13">Olfactory receptor 4A47-like isoform X1</fullName>
    </submittedName>
</protein>
<evidence type="ECO:0000256" key="7">
    <source>
        <dbReference type="ARBA" id="ARBA00023136"/>
    </source>
</evidence>
<keyword evidence="8" id="KW-0675">Receptor</keyword>
<accession>A0A6P6DVP3</accession>
<dbReference type="Pfam" id="PF13853">
    <property type="entry name" value="7tm_4"/>
    <property type="match status" value="1"/>
</dbReference>
<evidence type="ECO:0000256" key="1">
    <source>
        <dbReference type="ARBA" id="ARBA00004141"/>
    </source>
</evidence>
<evidence type="ECO:0000256" key="10">
    <source>
        <dbReference type="SAM" id="Phobius"/>
    </source>
</evidence>
<feature type="transmembrane region" description="Helical" evidence="10">
    <location>
        <begin position="181"/>
        <end position="209"/>
    </location>
</feature>
<dbReference type="AlphaFoldDB" id="A0A6P6DVP3"/>
<gene>
    <name evidence="13" type="primary">LOC101589546</name>
</gene>
<keyword evidence="2" id="KW-0716">Sensory transduction</keyword>
<name>A0A6P6DVP3_OCTDE</name>
<keyword evidence="9" id="KW-0807">Transducer</keyword>
<dbReference type="GO" id="GO:0004984">
    <property type="term" value="F:olfactory receptor activity"/>
    <property type="evidence" value="ECO:0007669"/>
    <property type="project" value="InterPro"/>
</dbReference>
<feature type="domain" description="G-protein coupled receptors family 1 profile" evidence="11">
    <location>
        <begin position="29"/>
        <end position="275"/>
    </location>
</feature>
<keyword evidence="6" id="KW-0297">G-protein coupled receptor</keyword>
<dbReference type="InParanoid" id="A0A6P6DVP3"/>
<dbReference type="Proteomes" id="UP000515203">
    <property type="component" value="Unplaced"/>
</dbReference>
<evidence type="ECO:0000259" key="11">
    <source>
        <dbReference type="PROSITE" id="PS50262"/>
    </source>
</evidence>
<dbReference type="GO" id="GO:0005886">
    <property type="term" value="C:plasma membrane"/>
    <property type="evidence" value="ECO:0007669"/>
    <property type="project" value="UniProtKB-ARBA"/>
</dbReference>
<dbReference type="PANTHER" id="PTHR48002">
    <property type="entry name" value="OLFACTORY RECEPTOR"/>
    <property type="match status" value="1"/>
</dbReference>
<keyword evidence="5 10" id="KW-1133">Transmembrane helix</keyword>
<dbReference type="CDD" id="cd15939">
    <property type="entry name" value="7tmA_OR4A-like"/>
    <property type="match status" value="1"/>
</dbReference>
<evidence type="ECO:0000256" key="8">
    <source>
        <dbReference type="ARBA" id="ARBA00023170"/>
    </source>
</evidence>
<organism evidence="12 13">
    <name type="scientific">Octodon degus</name>
    <name type="common">Degu</name>
    <name type="synonym">Sciurus degus</name>
    <dbReference type="NCBI Taxonomy" id="10160"/>
    <lineage>
        <taxon>Eukaryota</taxon>
        <taxon>Metazoa</taxon>
        <taxon>Chordata</taxon>
        <taxon>Craniata</taxon>
        <taxon>Vertebrata</taxon>
        <taxon>Euteleostomi</taxon>
        <taxon>Mammalia</taxon>
        <taxon>Eutheria</taxon>
        <taxon>Euarchontoglires</taxon>
        <taxon>Glires</taxon>
        <taxon>Rodentia</taxon>
        <taxon>Hystricomorpha</taxon>
        <taxon>Octodontidae</taxon>
        <taxon>Octodon</taxon>
    </lineage>
</organism>
<dbReference type="GeneID" id="101589546"/>
<keyword evidence="7 10" id="KW-0472">Membrane</keyword>
<dbReference type="RefSeq" id="XP_023564149.1">
    <property type="nucleotide sequence ID" value="XM_023708381.1"/>
</dbReference>
<dbReference type="InterPro" id="IPR017452">
    <property type="entry name" value="GPCR_Rhodpsn_7TM"/>
</dbReference>
<dbReference type="FunFam" id="1.20.1070.10:FF:000007">
    <property type="entry name" value="Olfactory receptor"/>
    <property type="match status" value="1"/>
</dbReference>
<sequence length="298" mass="33286">MLLGLTQSLEGQKILFAVFLLIYVVTMAGNLLIVFTVVLSPTFGAPMFFFLGYLSFMDAVYSTTFTPKMIKDLLFETKTISFTACMTQLLVGHLLGGVDIIILIVMAYDHYVAIFKPLHYLTIMNQERCAQLVLLTWVGGLLHAVPHVLSVYNLPFCGPNVMDHFVSDLYPLLKLACTDTYIIGLTVVANDGVLCVLTFSLLLTSYGIILHSLKNLSQEGRRKALSTRGSHITVVILFFVPCLLIYVRHPSTLPSDKYLAVFYTVITPMLNPVIYTLRNAEMKIAVKNLWTRNIISSS</sequence>
<dbReference type="Gene3D" id="1.20.1070.10">
    <property type="entry name" value="Rhodopsin 7-helix transmembrane proteins"/>
    <property type="match status" value="1"/>
</dbReference>
<feature type="transmembrane region" description="Helical" evidence="10">
    <location>
        <begin position="259"/>
        <end position="277"/>
    </location>
</feature>
<keyword evidence="12" id="KW-1185">Reference proteome</keyword>
<dbReference type="PROSITE" id="PS50262">
    <property type="entry name" value="G_PROTEIN_RECEP_F1_2"/>
    <property type="match status" value="1"/>
</dbReference>
<feature type="transmembrane region" description="Helical" evidence="10">
    <location>
        <begin position="229"/>
        <end position="247"/>
    </location>
</feature>
<dbReference type="PRINTS" id="PR00245">
    <property type="entry name" value="OLFACTORYR"/>
</dbReference>
<dbReference type="GO" id="GO:0004930">
    <property type="term" value="F:G protein-coupled receptor activity"/>
    <property type="evidence" value="ECO:0007669"/>
    <property type="project" value="UniProtKB-KW"/>
</dbReference>
<dbReference type="InterPro" id="IPR050427">
    <property type="entry name" value="Olfactory_Receptors"/>
</dbReference>
<evidence type="ECO:0000313" key="13">
    <source>
        <dbReference type="RefSeq" id="XP_023564149.1"/>
    </source>
</evidence>
<feature type="transmembrane region" description="Helical" evidence="10">
    <location>
        <begin position="14"/>
        <end position="40"/>
    </location>
</feature>
<comment type="subcellular location">
    <subcellularLocation>
        <location evidence="1">Membrane</location>
        <topology evidence="1">Multi-pass membrane protein</topology>
    </subcellularLocation>
</comment>
<feature type="transmembrane region" description="Helical" evidence="10">
    <location>
        <begin position="86"/>
        <end position="108"/>
    </location>
</feature>
<evidence type="ECO:0000256" key="6">
    <source>
        <dbReference type="ARBA" id="ARBA00023040"/>
    </source>
</evidence>
<feature type="transmembrane region" description="Helical" evidence="10">
    <location>
        <begin position="47"/>
        <end position="66"/>
    </location>
</feature>
<feature type="transmembrane region" description="Helical" evidence="10">
    <location>
        <begin position="129"/>
        <end position="149"/>
    </location>
</feature>
<keyword evidence="4" id="KW-0552">Olfaction</keyword>
<dbReference type="InterPro" id="IPR000276">
    <property type="entry name" value="GPCR_Rhodpsn"/>
</dbReference>
<keyword evidence="3 10" id="KW-0812">Transmembrane</keyword>
<dbReference type="InterPro" id="IPR000725">
    <property type="entry name" value="Olfact_rcpt"/>
</dbReference>
<dbReference type="SUPFAM" id="SSF81321">
    <property type="entry name" value="Family A G protein-coupled receptor-like"/>
    <property type="match status" value="1"/>
</dbReference>
<reference evidence="13" key="1">
    <citation type="submission" date="2025-08" db="UniProtKB">
        <authorList>
            <consortium name="RefSeq"/>
        </authorList>
    </citation>
    <scope>IDENTIFICATION</scope>
</reference>
<evidence type="ECO:0000313" key="12">
    <source>
        <dbReference type="Proteomes" id="UP000515203"/>
    </source>
</evidence>
<evidence type="ECO:0000256" key="2">
    <source>
        <dbReference type="ARBA" id="ARBA00022606"/>
    </source>
</evidence>
<dbReference type="OrthoDB" id="10017003at2759"/>
<proteinExistence type="predicted"/>
<evidence type="ECO:0000256" key="5">
    <source>
        <dbReference type="ARBA" id="ARBA00022989"/>
    </source>
</evidence>
<evidence type="ECO:0000256" key="4">
    <source>
        <dbReference type="ARBA" id="ARBA00022725"/>
    </source>
</evidence>
<evidence type="ECO:0000256" key="3">
    <source>
        <dbReference type="ARBA" id="ARBA00022692"/>
    </source>
</evidence>
<evidence type="ECO:0000256" key="9">
    <source>
        <dbReference type="ARBA" id="ARBA00023224"/>
    </source>
</evidence>
<dbReference type="PRINTS" id="PR00237">
    <property type="entry name" value="GPCRRHODOPSN"/>
</dbReference>